<dbReference type="AlphaFoldDB" id="A0A2S5GBK0"/>
<dbReference type="RefSeq" id="WP_104058352.1">
    <property type="nucleotide sequence ID" value="NZ_PREZ01000004.1"/>
</dbReference>
<evidence type="ECO:0008006" key="4">
    <source>
        <dbReference type="Google" id="ProtNLM"/>
    </source>
</evidence>
<feature type="transmembrane region" description="Helical" evidence="1">
    <location>
        <begin position="143"/>
        <end position="167"/>
    </location>
</feature>
<sequence>MVGSQNPVFRTMEVLTAFFLLNFVWLISCLPLITILPATKAMFAVLTEWKEKGISTGVFIPFYKKIKHDFFKNFFLGIIWMGVGTVLYLDILVLMQMNFPGSGFVLLLTVFLSLAFLFTSIYLPMMKGQCAVSMVASAKNSFLFSIANLLHTLWLLLILIFSIFIIYLFPFMLFINISLTAFYFNHVFTRLTNRSRPDMKLTLLPEGQTQK</sequence>
<name>A0A2S5GBK0_9BACL</name>
<evidence type="ECO:0000256" key="1">
    <source>
        <dbReference type="SAM" id="Phobius"/>
    </source>
</evidence>
<proteinExistence type="predicted"/>
<evidence type="ECO:0000313" key="3">
    <source>
        <dbReference type="Proteomes" id="UP000239047"/>
    </source>
</evidence>
<dbReference type="EMBL" id="PREZ01000004">
    <property type="protein sequence ID" value="PPA70402.1"/>
    <property type="molecule type" value="Genomic_DNA"/>
</dbReference>
<dbReference type="OrthoDB" id="2182676at2"/>
<dbReference type="Proteomes" id="UP000239047">
    <property type="component" value="Unassembled WGS sequence"/>
</dbReference>
<feature type="transmembrane region" description="Helical" evidence="1">
    <location>
        <begin position="74"/>
        <end position="97"/>
    </location>
</feature>
<dbReference type="InterPro" id="IPR006938">
    <property type="entry name" value="DUF624"/>
</dbReference>
<keyword evidence="1" id="KW-0472">Membrane</keyword>
<dbReference type="Pfam" id="PF04854">
    <property type="entry name" value="DUF624"/>
    <property type="match status" value="1"/>
</dbReference>
<reference evidence="2 3" key="1">
    <citation type="submission" date="2018-02" db="EMBL/GenBank/DDBJ databases">
        <title>Jeotgalibacillus proteolyticum sp. nov. a protease producing bacterium isolated from ocean sediments of Laizhou Bay.</title>
        <authorList>
            <person name="Li Y."/>
        </authorList>
    </citation>
    <scope>NUCLEOTIDE SEQUENCE [LARGE SCALE GENOMIC DNA]</scope>
    <source>
        <strain evidence="2 3">22-7</strain>
    </source>
</reference>
<keyword evidence="3" id="KW-1185">Reference proteome</keyword>
<accession>A0A2S5GBK0</accession>
<feature type="transmembrane region" description="Helical" evidence="1">
    <location>
        <begin position="173"/>
        <end position="191"/>
    </location>
</feature>
<feature type="transmembrane region" description="Helical" evidence="1">
    <location>
        <begin position="103"/>
        <end position="123"/>
    </location>
</feature>
<comment type="caution">
    <text evidence="2">The sequence shown here is derived from an EMBL/GenBank/DDBJ whole genome shotgun (WGS) entry which is preliminary data.</text>
</comment>
<protein>
    <recommendedName>
        <fullName evidence="4">DUF624 domain-containing protein</fullName>
    </recommendedName>
</protein>
<evidence type="ECO:0000313" key="2">
    <source>
        <dbReference type="EMBL" id="PPA70402.1"/>
    </source>
</evidence>
<feature type="transmembrane region" description="Helical" evidence="1">
    <location>
        <begin position="14"/>
        <end position="36"/>
    </location>
</feature>
<keyword evidence="1" id="KW-1133">Transmembrane helix</keyword>
<keyword evidence="1" id="KW-0812">Transmembrane</keyword>
<organism evidence="2 3">
    <name type="scientific">Jeotgalibacillus proteolyticus</name>
    <dbReference type="NCBI Taxonomy" id="2082395"/>
    <lineage>
        <taxon>Bacteria</taxon>
        <taxon>Bacillati</taxon>
        <taxon>Bacillota</taxon>
        <taxon>Bacilli</taxon>
        <taxon>Bacillales</taxon>
        <taxon>Caryophanaceae</taxon>
        <taxon>Jeotgalibacillus</taxon>
    </lineage>
</organism>
<gene>
    <name evidence="2" type="ORF">C4B60_12570</name>
</gene>